<dbReference type="InterPro" id="IPR050104">
    <property type="entry name" value="FMN-dep_NADH:Q_OxRdtase_AzoR1"/>
</dbReference>
<dbReference type="STRING" id="261392.SAMN02745149_01179"/>
<dbReference type="Proteomes" id="UP000190423">
    <property type="component" value="Unassembled WGS sequence"/>
</dbReference>
<protein>
    <submittedName>
        <fullName evidence="2">FMN-dependent NADH-azoreductase</fullName>
    </submittedName>
</protein>
<organism evidence="2 3">
    <name type="scientific">Treponema porcinum</name>
    <dbReference type="NCBI Taxonomy" id="261392"/>
    <lineage>
        <taxon>Bacteria</taxon>
        <taxon>Pseudomonadati</taxon>
        <taxon>Spirochaetota</taxon>
        <taxon>Spirochaetia</taxon>
        <taxon>Spirochaetales</taxon>
        <taxon>Treponemataceae</taxon>
        <taxon>Treponema</taxon>
    </lineage>
</organism>
<sequence length="187" mass="21110">MSVLFVNACVRSGSRTNRLARYFLENISEKVETVNLTEENILPLDGARLCERDLLLKEGRTDAPLFYHARKFSKANTIVIAAPFWDLSFPSLLKLYLENVSVSGITFRYENGRPVGLCRAEQLVYITTAGGPMFSDFGFSYIKTLCNVLFGIKKTFCFKAENLDIDGADIESLLKAAEEEINHFFAR</sequence>
<dbReference type="EMBL" id="FUWG01000008">
    <property type="protein sequence ID" value="SJZ42019.1"/>
    <property type="molecule type" value="Genomic_DNA"/>
</dbReference>
<feature type="domain" description="Flavodoxin-like fold" evidence="1">
    <location>
        <begin position="1"/>
        <end position="181"/>
    </location>
</feature>
<dbReference type="PANTHER" id="PTHR43741:SF4">
    <property type="entry name" value="FMN-DEPENDENT NADH:QUINONE OXIDOREDUCTASE"/>
    <property type="match status" value="1"/>
</dbReference>
<name>A0A1T4KHW7_TREPO</name>
<dbReference type="InterPro" id="IPR003680">
    <property type="entry name" value="Flavodoxin_fold"/>
</dbReference>
<keyword evidence="3" id="KW-1185">Reference proteome</keyword>
<dbReference type="Gene3D" id="3.40.50.360">
    <property type="match status" value="1"/>
</dbReference>
<accession>A0A1T4KHW7</accession>
<evidence type="ECO:0000313" key="3">
    <source>
        <dbReference type="Proteomes" id="UP000190423"/>
    </source>
</evidence>
<evidence type="ECO:0000313" key="2">
    <source>
        <dbReference type="EMBL" id="SJZ42019.1"/>
    </source>
</evidence>
<dbReference type="Pfam" id="PF02525">
    <property type="entry name" value="Flavodoxin_2"/>
    <property type="match status" value="1"/>
</dbReference>
<gene>
    <name evidence="2" type="ORF">SAMN02745149_01179</name>
</gene>
<proteinExistence type="predicted"/>
<dbReference type="SUPFAM" id="SSF52218">
    <property type="entry name" value="Flavoproteins"/>
    <property type="match status" value="1"/>
</dbReference>
<dbReference type="AlphaFoldDB" id="A0A1T4KHW7"/>
<dbReference type="PANTHER" id="PTHR43741">
    <property type="entry name" value="FMN-DEPENDENT NADH-AZOREDUCTASE 1"/>
    <property type="match status" value="1"/>
</dbReference>
<evidence type="ECO:0000259" key="1">
    <source>
        <dbReference type="Pfam" id="PF02525"/>
    </source>
</evidence>
<dbReference type="GeneID" id="78316478"/>
<dbReference type="OrthoDB" id="399485at2"/>
<dbReference type="RefSeq" id="WP_078933092.1">
    <property type="nucleotide sequence ID" value="NZ_FUWG01000008.1"/>
</dbReference>
<dbReference type="InterPro" id="IPR029039">
    <property type="entry name" value="Flavoprotein-like_sf"/>
</dbReference>
<reference evidence="2 3" key="1">
    <citation type="submission" date="2017-02" db="EMBL/GenBank/DDBJ databases">
        <authorList>
            <person name="Peterson S.W."/>
        </authorList>
    </citation>
    <scope>NUCLEOTIDE SEQUENCE [LARGE SCALE GENOMIC DNA]</scope>
    <source>
        <strain evidence="2 3">ATCC BAA-908</strain>
    </source>
</reference>